<protein>
    <submittedName>
        <fullName evidence="7">Sodium:proton exchanger</fullName>
    </submittedName>
</protein>
<dbReference type="PANTHER" id="PTHR43021:SF2">
    <property type="entry name" value="CATION_H+ EXCHANGER DOMAIN-CONTAINING PROTEIN"/>
    <property type="match status" value="1"/>
</dbReference>
<feature type="transmembrane region" description="Helical" evidence="5">
    <location>
        <begin position="205"/>
        <end position="225"/>
    </location>
</feature>
<evidence type="ECO:0000256" key="5">
    <source>
        <dbReference type="SAM" id="Phobius"/>
    </source>
</evidence>
<comment type="subcellular location">
    <subcellularLocation>
        <location evidence="1">Membrane</location>
        <topology evidence="1">Multi-pass membrane protein</topology>
    </subcellularLocation>
</comment>
<dbReference type="Gene3D" id="1.20.1530.20">
    <property type="match status" value="1"/>
</dbReference>
<organism evidence="7 8">
    <name type="scientific">Zeimonas arvi</name>
    <dbReference type="NCBI Taxonomy" id="2498847"/>
    <lineage>
        <taxon>Bacteria</taxon>
        <taxon>Pseudomonadati</taxon>
        <taxon>Pseudomonadota</taxon>
        <taxon>Betaproteobacteria</taxon>
        <taxon>Burkholderiales</taxon>
        <taxon>Burkholderiaceae</taxon>
        <taxon>Zeimonas</taxon>
    </lineage>
</organism>
<dbReference type="AlphaFoldDB" id="A0A5C8NTB9"/>
<dbReference type="RefSeq" id="WP_147705390.1">
    <property type="nucleotide sequence ID" value="NZ_VDUY01000006.1"/>
</dbReference>
<dbReference type="InterPro" id="IPR038770">
    <property type="entry name" value="Na+/solute_symporter_sf"/>
</dbReference>
<proteinExistence type="predicted"/>
<feature type="transmembrane region" description="Helical" evidence="5">
    <location>
        <begin position="373"/>
        <end position="397"/>
    </location>
</feature>
<dbReference type="EMBL" id="VDUY01000006">
    <property type="protein sequence ID" value="TXL64331.1"/>
    <property type="molecule type" value="Genomic_DNA"/>
</dbReference>
<keyword evidence="2 5" id="KW-0812">Transmembrane</keyword>
<dbReference type="Pfam" id="PF00999">
    <property type="entry name" value="Na_H_Exchanger"/>
    <property type="match status" value="1"/>
</dbReference>
<sequence>MTGDPRADFFFFLPAWPPAGNAVFWVSLTIVVAGLLGELAFRWLRLPRVVGYAAMGTIVSAFGAGIAGAQMNASLRLIVDLALALLLFEMGCRINLRWLRTNPWLLATSLLESALTFALVLLALTWLGVGMRFALPAAAISMATSPAVVMRVASEMKASGQVTERLVLLSGLNTFYAVLASKFVVGWLHAEYSGSWTAAFAHPLYLLAGSAIVAAILAFAVAQLARRLDLRNENSTLLLLGMILLALAVTKMANLSTLLVPLLAGLILRNTTERPWIWPRHFGTAGGVLVLMLFVITGSVWSAQSLAAGAAAGLVLIVARSVAKIAATVALSGPSGIPVSKGLALGVAMTPVSGAALVMIAELQDLYPEYAAALTGIMFSVIAILELIGPIAVHFALRKVREDNIR</sequence>
<accession>A0A5C8NTB9</accession>
<evidence type="ECO:0000256" key="2">
    <source>
        <dbReference type="ARBA" id="ARBA00022692"/>
    </source>
</evidence>
<comment type="caution">
    <text evidence="7">The sequence shown here is derived from an EMBL/GenBank/DDBJ whole genome shotgun (WGS) entry which is preliminary data.</text>
</comment>
<feature type="transmembrane region" description="Helical" evidence="5">
    <location>
        <begin position="133"/>
        <end position="154"/>
    </location>
</feature>
<dbReference type="PANTHER" id="PTHR43021">
    <property type="entry name" value="NA(+)/H(+) ANTIPORTER-RELATED"/>
    <property type="match status" value="1"/>
</dbReference>
<feature type="transmembrane region" description="Helical" evidence="5">
    <location>
        <begin position="237"/>
        <end position="268"/>
    </location>
</feature>
<evidence type="ECO:0000256" key="3">
    <source>
        <dbReference type="ARBA" id="ARBA00022989"/>
    </source>
</evidence>
<keyword evidence="3 5" id="KW-1133">Transmembrane helix</keyword>
<evidence type="ECO:0000313" key="7">
    <source>
        <dbReference type="EMBL" id="TXL64331.1"/>
    </source>
</evidence>
<gene>
    <name evidence="7" type="ORF">FHP08_15500</name>
</gene>
<evidence type="ECO:0000313" key="8">
    <source>
        <dbReference type="Proteomes" id="UP000321548"/>
    </source>
</evidence>
<keyword evidence="8" id="KW-1185">Reference proteome</keyword>
<dbReference type="InterPro" id="IPR006153">
    <property type="entry name" value="Cation/H_exchanger_TM"/>
</dbReference>
<keyword evidence="4 5" id="KW-0472">Membrane</keyword>
<dbReference type="GO" id="GO:0015297">
    <property type="term" value="F:antiporter activity"/>
    <property type="evidence" value="ECO:0007669"/>
    <property type="project" value="InterPro"/>
</dbReference>
<evidence type="ECO:0000259" key="6">
    <source>
        <dbReference type="Pfam" id="PF00999"/>
    </source>
</evidence>
<name>A0A5C8NTB9_9BURK</name>
<feature type="domain" description="Cation/H+ exchanger transmembrane" evidence="6">
    <location>
        <begin position="29"/>
        <end position="395"/>
    </location>
</feature>
<dbReference type="GO" id="GO:1902600">
    <property type="term" value="P:proton transmembrane transport"/>
    <property type="evidence" value="ECO:0007669"/>
    <property type="project" value="InterPro"/>
</dbReference>
<dbReference type="Proteomes" id="UP000321548">
    <property type="component" value="Unassembled WGS sequence"/>
</dbReference>
<feature type="transmembrane region" description="Helical" evidence="5">
    <location>
        <begin position="288"/>
        <end position="318"/>
    </location>
</feature>
<evidence type="ECO:0000256" key="1">
    <source>
        <dbReference type="ARBA" id="ARBA00004141"/>
    </source>
</evidence>
<feature type="transmembrane region" description="Helical" evidence="5">
    <location>
        <begin position="339"/>
        <end position="361"/>
    </location>
</feature>
<reference evidence="7 8" key="1">
    <citation type="submission" date="2019-06" db="EMBL/GenBank/DDBJ databases">
        <title>Quisquiliibacterium sp. nov., isolated from a maize field.</title>
        <authorList>
            <person name="Lin S.-Y."/>
            <person name="Tsai C.-F."/>
            <person name="Young C.-C."/>
        </authorList>
    </citation>
    <scope>NUCLEOTIDE SEQUENCE [LARGE SCALE GENOMIC DNA]</scope>
    <source>
        <strain evidence="7 8">CC-CFT501</strain>
    </source>
</reference>
<evidence type="ECO:0000256" key="4">
    <source>
        <dbReference type="ARBA" id="ARBA00023136"/>
    </source>
</evidence>
<feature type="transmembrane region" description="Helical" evidence="5">
    <location>
        <begin position="49"/>
        <end position="67"/>
    </location>
</feature>
<feature type="transmembrane region" description="Helical" evidence="5">
    <location>
        <begin position="20"/>
        <end position="37"/>
    </location>
</feature>
<feature type="transmembrane region" description="Helical" evidence="5">
    <location>
        <begin position="104"/>
        <end position="127"/>
    </location>
</feature>
<feature type="transmembrane region" description="Helical" evidence="5">
    <location>
        <begin position="166"/>
        <end position="185"/>
    </location>
</feature>
<feature type="transmembrane region" description="Helical" evidence="5">
    <location>
        <begin position="73"/>
        <end position="92"/>
    </location>
</feature>
<dbReference type="OrthoDB" id="8617652at2"/>
<dbReference type="GO" id="GO:0016020">
    <property type="term" value="C:membrane"/>
    <property type="evidence" value="ECO:0007669"/>
    <property type="project" value="UniProtKB-SubCell"/>
</dbReference>